<dbReference type="InterPro" id="IPR053164">
    <property type="entry name" value="IS1016-like_transposase"/>
</dbReference>
<accession>A0A8X8LA17</accession>
<dbReference type="PANTHER" id="PTHR47163:SF2">
    <property type="entry name" value="SI:DKEY-17M8.2"/>
    <property type="match status" value="1"/>
</dbReference>
<evidence type="ECO:0000313" key="2">
    <source>
        <dbReference type="EMBL" id="SDW18359.1"/>
    </source>
</evidence>
<sequence length="311" mass="35665">MDNQFKNLPECLDYFKEEATCIAYLEYQRWGGTPACPFCGVVNPYRTNRGFKCRDKQCHKKFSVTVGTVYENSKVPLRIWFSAIYLCTSSKKGISSLQASRQLGITQKTAWFVLHRVREMLKEKAPQMLKDTVQIDETYVGGLEKNKHVNKRAKNGKGEGGRAKEVKTPVFGIAETGGKVVVKVTNWVTKQNAKALIDKHVETGSNMVTDGLSMYAFLGRDNRFKHYMVDHKKGQYVNGGFHTNNIENFWSLLKRGIIGIFHQVSPQHLQRYCDEFASRYNTRQIKDHERFELSIQNSEGRLKYSTLIGKN</sequence>
<evidence type="ECO:0000313" key="3">
    <source>
        <dbReference type="Proteomes" id="UP000198711"/>
    </source>
</evidence>
<name>A0A8X8LA17_9BACT</name>
<dbReference type="SMART" id="SM01126">
    <property type="entry name" value="DDE_Tnp_IS1595"/>
    <property type="match status" value="1"/>
</dbReference>
<dbReference type="PANTHER" id="PTHR47163">
    <property type="entry name" value="DDE_TNP_IS1595 DOMAIN-CONTAINING PROTEIN"/>
    <property type="match status" value="1"/>
</dbReference>
<evidence type="ECO:0000259" key="1">
    <source>
        <dbReference type="SMART" id="SM01126"/>
    </source>
</evidence>
<organism evidence="2 3">
    <name type="scientific">Hydrobacter penzbergensis</name>
    <dbReference type="NCBI Taxonomy" id="1235997"/>
    <lineage>
        <taxon>Bacteria</taxon>
        <taxon>Pseudomonadati</taxon>
        <taxon>Bacteroidota</taxon>
        <taxon>Chitinophagia</taxon>
        <taxon>Chitinophagales</taxon>
        <taxon>Chitinophagaceae</taxon>
        <taxon>Hydrobacter</taxon>
    </lineage>
</organism>
<keyword evidence="3" id="KW-1185">Reference proteome</keyword>
<dbReference type="EMBL" id="FNNO01000001">
    <property type="protein sequence ID" value="SDW18359.1"/>
    <property type="molecule type" value="Genomic_DNA"/>
</dbReference>
<proteinExistence type="predicted"/>
<dbReference type="RefSeq" id="WP_092721586.1">
    <property type="nucleotide sequence ID" value="NZ_FNNO01000001.1"/>
</dbReference>
<gene>
    <name evidence="2" type="ORF">SAMN05444410_101447</name>
</gene>
<comment type="caution">
    <text evidence="2">The sequence shown here is derived from an EMBL/GenBank/DDBJ whole genome shotgun (WGS) entry which is preliminary data.</text>
</comment>
<dbReference type="InterPro" id="IPR024442">
    <property type="entry name" value="Transposase_Zn_ribbon"/>
</dbReference>
<dbReference type="InterPro" id="IPR024445">
    <property type="entry name" value="Tnp_ISXO2-like"/>
</dbReference>
<dbReference type="Proteomes" id="UP000198711">
    <property type="component" value="Unassembled WGS sequence"/>
</dbReference>
<protein>
    <submittedName>
        <fullName evidence="2">Transposase zinc-ribbon domain-containing protein</fullName>
    </submittedName>
</protein>
<dbReference type="AlphaFoldDB" id="A0A8X8LA17"/>
<feature type="domain" description="ISXO2-like transposase" evidence="1">
    <location>
        <begin position="128"/>
        <end position="281"/>
    </location>
</feature>
<dbReference type="Pfam" id="PF12762">
    <property type="entry name" value="DDE_Tnp_IS1595"/>
    <property type="match status" value="1"/>
</dbReference>
<dbReference type="Pfam" id="PF12760">
    <property type="entry name" value="Zn_ribbon_IS1595"/>
    <property type="match status" value="1"/>
</dbReference>
<dbReference type="NCBIfam" id="NF033547">
    <property type="entry name" value="transpos_IS1595"/>
    <property type="match status" value="1"/>
</dbReference>
<reference evidence="2 3" key="1">
    <citation type="submission" date="2016-10" db="EMBL/GenBank/DDBJ databases">
        <authorList>
            <person name="Varghese N."/>
            <person name="Submissions S."/>
        </authorList>
    </citation>
    <scope>NUCLEOTIDE SEQUENCE [LARGE SCALE GENOMIC DNA]</scope>
    <source>
        <strain evidence="2 3">DSM 25353</strain>
    </source>
</reference>